<reference evidence="9" key="1">
    <citation type="submission" date="2017-02" db="UniProtKB">
        <authorList>
            <consortium name="WormBaseParasite"/>
        </authorList>
    </citation>
    <scope>IDENTIFICATION</scope>
</reference>
<dbReference type="InterPro" id="IPR012858">
    <property type="entry name" value="DC_STAMP-like"/>
</dbReference>
<comment type="subcellular location">
    <subcellularLocation>
        <location evidence="1">Membrane</location>
        <topology evidence="1">Multi-pass membrane protein</topology>
    </subcellularLocation>
</comment>
<name>A0A0N4YMX6_NIPBR</name>
<evidence type="ECO:0000256" key="3">
    <source>
        <dbReference type="ARBA" id="ARBA00022989"/>
    </source>
</evidence>
<reference evidence="7 8" key="2">
    <citation type="submission" date="2018-11" db="EMBL/GenBank/DDBJ databases">
        <authorList>
            <consortium name="Pathogen Informatics"/>
        </authorList>
    </citation>
    <scope>NUCLEOTIDE SEQUENCE [LARGE SCALE GENOMIC DNA]</scope>
</reference>
<evidence type="ECO:0000313" key="8">
    <source>
        <dbReference type="Proteomes" id="UP000271162"/>
    </source>
</evidence>
<evidence type="ECO:0000256" key="1">
    <source>
        <dbReference type="ARBA" id="ARBA00004141"/>
    </source>
</evidence>
<dbReference type="Proteomes" id="UP000271162">
    <property type="component" value="Unassembled WGS sequence"/>
</dbReference>
<evidence type="ECO:0000256" key="5">
    <source>
        <dbReference type="SAM" id="Phobius"/>
    </source>
</evidence>
<dbReference type="STRING" id="27835.A0A0N4YMX6"/>
<dbReference type="WBParaSite" id="NBR_0001856401-mRNA-1">
    <property type="protein sequence ID" value="NBR_0001856401-mRNA-1"/>
    <property type="gene ID" value="NBR_0001856401"/>
</dbReference>
<feature type="domain" description="Dendritic cell-specific transmembrane protein-like" evidence="6">
    <location>
        <begin position="353"/>
        <end position="431"/>
    </location>
</feature>
<feature type="transmembrane region" description="Helical" evidence="5">
    <location>
        <begin position="36"/>
        <end position="59"/>
    </location>
</feature>
<keyword evidence="2 5" id="KW-0812">Transmembrane</keyword>
<accession>A0A0N4YMX6</accession>
<dbReference type="AlphaFoldDB" id="A0A0N4YMX6"/>
<keyword evidence="3 5" id="KW-1133">Transmembrane helix</keyword>
<feature type="transmembrane region" description="Helical" evidence="5">
    <location>
        <begin position="290"/>
        <end position="313"/>
    </location>
</feature>
<evidence type="ECO:0000313" key="7">
    <source>
        <dbReference type="EMBL" id="VDL82290.1"/>
    </source>
</evidence>
<gene>
    <name evidence="7" type="ORF">NBR_LOCUS18565</name>
</gene>
<protein>
    <submittedName>
        <fullName evidence="9">DC_STAMP domain-containing protein</fullName>
    </submittedName>
</protein>
<evidence type="ECO:0000259" key="6">
    <source>
        <dbReference type="Pfam" id="PF07782"/>
    </source>
</evidence>
<proteinExistence type="predicted"/>
<dbReference type="Pfam" id="PF07782">
    <property type="entry name" value="DC_STAMP"/>
    <property type="match status" value="1"/>
</dbReference>
<dbReference type="PANTHER" id="PTHR21041:SF9">
    <property type="entry name" value="DENDRITIC CELL-SPECIFIC TRANSMEMBRANE PROTEIN-LIKE DOMAIN-CONTAINING PROTEIN"/>
    <property type="match status" value="1"/>
</dbReference>
<keyword evidence="8" id="KW-1185">Reference proteome</keyword>
<keyword evidence="4 5" id="KW-0472">Membrane</keyword>
<evidence type="ECO:0000256" key="4">
    <source>
        <dbReference type="ARBA" id="ARBA00023136"/>
    </source>
</evidence>
<dbReference type="EMBL" id="UYSL01023518">
    <property type="protein sequence ID" value="VDL82290.1"/>
    <property type="molecule type" value="Genomic_DNA"/>
</dbReference>
<dbReference type="Pfam" id="PF26039">
    <property type="entry name" value="Dcst2"/>
    <property type="match status" value="1"/>
</dbReference>
<dbReference type="InterPro" id="IPR051856">
    <property type="entry name" value="CSR-E3_Ligase_Protein"/>
</dbReference>
<feature type="transmembrane region" description="Helical" evidence="5">
    <location>
        <begin position="388"/>
        <end position="405"/>
    </location>
</feature>
<sequence length="454" mass="53094">MTIWKLFKAKREVHAALNKFLFVAENAKREYAVVRLVRNIVILEVFGIVMYFIFSFKYAARPENIGMVVSIVVHTFLAFMIIFPPMIANKLQSLIVTIATPINKLRSLLRQIQTKLRRVVEAVRRQFRALANLTNLCKRFMKKPYAICKNFLEKMFIACVSKDNVISVPGCDIIKRSSSICETAGSAVEDNVCNFPSVAKSVIVNGYFFLIRKIFAVGTKTAEETLFFHIQTVKKTFKTVKTEVADIRQMDIKYHQADQGADDLTVHKKLQTSLQNVIHQYLVMFEMIQLIIKWIFIPVTLLWPFVSTLLFTYKFNYREEYKNTYLTEEFEKIDLDMALRGRTKALPLNKEEKLVNVFSPLTSDIRNRDETWRNCFVEPTPPNDDTRWTIILMFIAAIFLCRFQVWMSRQTLALADYFFPDRVRPRALMLYNRILMDRKNVLGAMMEQQKVRIE</sequence>
<dbReference type="PANTHER" id="PTHR21041">
    <property type="entry name" value="DENDRITIC CELL-SPECIFIC TRANSMEMBRANE PROTEIN"/>
    <property type="match status" value="1"/>
</dbReference>
<organism evidence="9">
    <name type="scientific">Nippostrongylus brasiliensis</name>
    <name type="common">Rat hookworm</name>
    <dbReference type="NCBI Taxonomy" id="27835"/>
    <lineage>
        <taxon>Eukaryota</taxon>
        <taxon>Metazoa</taxon>
        <taxon>Ecdysozoa</taxon>
        <taxon>Nematoda</taxon>
        <taxon>Chromadorea</taxon>
        <taxon>Rhabditida</taxon>
        <taxon>Rhabditina</taxon>
        <taxon>Rhabditomorpha</taxon>
        <taxon>Strongyloidea</taxon>
        <taxon>Heligmosomidae</taxon>
        <taxon>Nippostrongylus</taxon>
    </lineage>
</organism>
<dbReference type="OMA" id="IKWIFIP"/>
<dbReference type="GO" id="GO:0016020">
    <property type="term" value="C:membrane"/>
    <property type="evidence" value="ECO:0007669"/>
    <property type="project" value="UniProtKB-SubCell"/>
</dbReference>
<feature type="transmembrane region" description="Helical" evidence="5">
    <location>
        <begin position="65"/>
        <end position="83"/>
    </location>
</feature>
<evidence type="ECO:0000256" key="2">
    <source>
        <dbReference type="ARBA" id="ARBA00022692"/>
    </source>
</evidence>
<evidence type="ECO:0000313" key="9">
    <source>
        <dbReference type="WBParaSite" id="NBR_0001856401-mRNA-1"/>
    </source>
</evidence>